<dbReference type="AlphaFoldDB" id="A0A1B8RKG8"/>
<accession>A0A1B8RKG8</accession>
<comment type="caution">
    <text evidence="2">The sequence shown here is derived from an EMBL/GenBank/DDBJ whole genome shotgun (WGS) entry which is preliminary data.</text>
</comment>
<dbReference type="Proteomes" id="UP000092714">
    <property type="component" value="Unassembled WGS sequence"/>
</dbReference>
<keyword evidence="1" id="KW-1133">Transmembrane helix</keyword>
<organism evidence="2 3">
    <name type="scientific">Clostridium paraputrificum</name>
    <dbReference type="NCBI Taxonomy" id="29363"/>
    <lineage>
        <taxon>Bacteria</taxon>
        <taxon>Bacillati</taxon>
        <taxon>Bacillota</taxon>
        <taxon>Clostridia</taxon>
        <taxon>Eubacteriales</taxon>
        <taxon>Clostridiaceae</taxon>
        <taxon>Clostridium</taxon>
    </lineage>
</organism>
<protein>
    <submittedName>
        <fullName evidence="2">Uncharacterized protein</fullName>
    </submittedName>
</protein>
<gene>
    <name evidence="2" type="ORF">CP373A1_16120</name>
</gene>
<keyword evidence="1" id="KW-0812">Transmembrane</keyword>
<sequence>MIDQLKVAISEKDIDKARRVMVSELLTTDYPHEVFRDAIDLADAYGIFEAHDREKLLSDPKDWTESYFQKLKDGLNNNFSKERFMKSYYVARKLEKETGTPKEESCPVSVYDEYKDFFLLAQIGAAVIGAAAVGIGVWLYKRNKKK</sequence>
<dbReference type="GeneID" id="42776181"/>
<dbReference type="OrthoDB" id="1911872at2"/>
<name>A0A1B8RKG8_9CLOT</name>
<reference evidence="2 3" key="1">
    <citation type="submission" date="2016-06" db="EMBL/GenBank/DDBJ databases">
        <authorList>
            <person name="Kjaerup R.B."/>
            <person name="Dalgaard T.S."/>
            <person name="Juul-Madsen H.R."/>
        </authorList>
    </citation>
    <scope>NUCLEOTIDE SEQUENCE [LARGE SCALE GENOMIC DNA]</scope>
    <source>
        <strain evidence="2 3">373-A1</strain>
    </source>
</reference>
<feature type="transmembrane region" description="Helical" evidence="1">
    <location>
        <begin position="117"/>
        <end position="140"/>
    </location>
</feature>
<keyword evidence="3" id="KW-1185">Reference proteome</keyword>
<evidence type="ECO:0000313" key="2">
    <source>
        <dbReference type="EMBL" id="OBY09450.1"/>
    </source>
</evidence>
<dbReference type="EMBL" id="MAPZ01000033">
    <property type="protein sequence ID" value="OBY09450.1"/>
    <property type="molecule type" value="Genomic_DNA"/>
</dbReference>
<evidence type="ECO:0000256" key="1">
    <source>
        <dbReference type="SAM" id="Phobius"/>
    </source>
</evidence>
<proteinExistence type="predicted"/>
<evidence type="ECO:0000313" key="3">
    <source>
        <dbReference type="Proteomes" id="UP000092714"/>
    </source>
</evidence>
<keyword evidence="1" id="KW-0472">Membrane</keyword>
<dbReference type="RefSeq" id="WP_027098356.1">
    <property type="nucleotide sequence ID" value="NZ_CABHIH010000001.1"/>
</dbReference>